<protein>
    <submittedName>
        <fullName evidence="5">G1420 protein</fullName>
    </submittedName>
</protein>
<dbReference type="PANTHER" id="PTHR21027">
    <property type="entry name" value="TRNA-SPLICING ENDONUCLEASE SUBUNIT SEN54"/>
    <property type="match status" value="1"/>
</dbReference>
<dbReference type="Proteomes" id="UP001497392">
    <property type="component" value="Unassembled WGS sequence"/>
</dbReference>
<name>A0ABP1FHZ4_9CHLO</name>
<evidence type="ECO:0000256" key="2">
    <source>
        <dbReference type="ARBA" id="ARBA00022694"/>
    </source>
</evidence>
<gene>
    <name evidence="5" type="primary">g1420</name>
    <name evidence="5" type="ORF">VP750_LOCUS1222</name>
</gene>
<sequence length="335" mass="35959">MSDHEASPPRSEAAAAECPSSDSGSCSKGIYMMDQQLVAITRHRGKLLQRMGIQRGNALSLRLEEAMYLVERNLLAVEVPSAMDTAAASTTELKRLMEGAGIAPQDYAVYKELMNASLIVTRHPAQWLGSKIDQAGVAGDTACDSGNEKELSSSNKRQKPDPAGAAAGSTPAEGGSEQQKQKHQRPTTDSMPQSSRDPEHSVQGPEAPSSSIGEWRLPDRPHLQPLKRCPPPSDRSTSLHQPTLVYDVYRGNERFSRKKPSGLLMQVHMSQSCPPSRDSMCAAEAACQGDEAVYHATAAGSQASIYSFQPVCLPDLLGTSSPQQQHQAPAGEDAI</sequence>
<dbReference type="InterPro" id="IPR024337">
    <property type="entry name" value="tRNA_splic_suSen54"/>
</dbReference>
<dbReference type="Pfam" id="PF12928">
    <property type="entry name" value="tRNA_int_end_N2"/>
    <property type="match status" value="1"/>
</dbReference>
<keyword evidence="6" id="KW-1185">Reference proteome</keyword>
<reference evidence="5 6" key="1">
    <citation type="submission" date="2024-06" db="EMBL/GenBank/DDBJ databases">
        <authorList>
            <person name="Kraege A."/>
            <person name="Thomma B."/>
        </authorList>
    </citation>
    <scope>NUCLEOTIDE SEQUENCE [LARGE SCALE GENOMIC DNA]</scope>
</reference>
<evidence type="ECO:0000313" key="6">
    <source>
        <dbReference type="Proteomes" id="UP001497392"/>
    </source>
</evidence>
<accession>A0ABP1FHZ4</accession>
<proteinExistence type="inferred from homology"/>
<keyword evidence="2" id="KW-0819">tRNA processing</keyword>
<comment type="similarity">
    <text evidence="1">Belongs to the SEN54 family.</text>
</comment>
<feature type="domain" description="tRNA-splicing endonuclease subunit Sen54 N-terminal" evidence="4">
    <location>
        <begin position="23"/>
        <end position="76"/>
    </location>
</feature>
<feature type="compositionally biased region" description="Low complexity" evidence="3">
    <location>
        <begin position="8"/>
        <end position="23"/>
    </location>
</feature>
<feature type="region of interest" description="Disordered" evidence="3">
    <location>
        <begin position="1"/>
        <end position="24"/>
    </location>
</feature>
<dbReference type="EMBL" id="CAXHTA020000002">
    <property type="protein sequence ID" value="CAL5219563.1"/>
    <property type="molecule type" value="Genomic_DNA"/>
</dbReference>
<evidence type="ECO:0000313" key="5">
    <source>
        <dbReference type="EMBL" id="CAL5219563.1"/>
    </source>
</evidence>
<evidence type="ECO:0000256" key="1">
    <source>
        <dbReference type="ARBA" id="ARBA00005736"/>
    </source>
</evidence>
<comment type="caution">
    <text evidence="5">The sequence shown here is derived from an EMBL/GenBank/DDBJ whole genome shotgun (WGS) entry which is preliminary data.</text>
</comment>
<evidence type="ECO:0000256" key="3">
    <source>
        <dbReference type="SAM" id="MobiDB-lite"/>
    </source>
</evidence>
<evidence type="ECO:0000259" key="4">
    <source>
        <dbReference type="Pfam" id="PF12928"/>
    </source>
</evidence>
<organism evidence="5 6">
    <name type="scientific">Coccomyxa viridis</name>
    <dbReference type="NCBI Taxonomy" id="1274662"/>
    <lineage>
        <taxon>Eukaryota</taxon>
        <taxon>Viridiplantae</taxon>
        <taxon>Chlorophyta</taxon>
        <taxon>core chlorophytes</taxon>
        <taxon>Trebouxiophyceae</taxon>
        <taxon>Trebouxiophyceae incertae sedis</taxon>
        <taxon>Coccomyxaceae</taxon>
        <taxon>Coccomyxa</taxon>
    </lineage>
</organism>
<dbReference type="InterPro" id="IPR024336">
    <property type="entry name" value="tRNA_splic_suSen54_N"/>
</dbReference>
<dbReference type="PANTHER" id="PTHR21027:SF1">
    <property type="entry name" value="TRNA-SPLICING ENDONUCLEASE SUBUNIT SEN54"/>
    <property type="match status" value="1"/>
</dbReference>
<feature type="region of interest" description="Disordered" evidence="3">
    <location>
        <begin position="139"/>
        <end position="241"/>
    </location>
</feature>